<evidence type="ECO:0000259" key="2">
    <source>
        <dbReference type="Pfam" id="PF02481"/>
    </source>
</evidence>
<gene>
    <name evidence="4" type="primary">dprA</name>
    <name evidence="4" type="ORF">CWS72_26615</name>
</gene>
<feature type="domain" description="Smf/DprA SLOG" evidence="2">
    <location>
        <begin position="82"/>
        <end position="286"/>
    </location>
</feature>
<dbReference type="InterPro" id="IPR003488">
    <property type="entry name" value="DprA"/>
</dbReference>
<feature type="domain" description="DprA winged helix" evidence="3">
    <location>
        <begin position="308"/>
        <end position="363"/>
    </location>
</feature>
<dbReference type="NCBIfam" id="TIGR00732">
    <property type="entry name" value="dprA"/>
    <property type="match status" value="1"/>
</dbReference>
<dbReference type="InterPro" id="IPR036388">
    <property type="entry name" value="WH-like_DNA-bd_sf"/>
</dbReference>
<dbReference type="Proteomes" id="UP000233293">
    <property type="component" value="Unassembled WGS sequence"/>
</dbReference>
<proteinExistence type="inferred from homology"/>
<dbReference type="Gene3D" id="1.10.10.10">
    <property type="entry name" value="Winged helix-like DNA-binding domain superfamily/Winged helix DNA-binding domain"/>
    <property type="match status" value="1"/>
</dbReference>
<dbReference type="OrthoDB" id="9785707at2"/>
<protein>
    <submittedName>
        <fullName evidence="4">DNA-protecting protein DprA</fullName>
    </submittedName>
</protein>
<dbReference type="Pfam" id="PF02481">
    <property type="entry name" value="DNA_processg_A"/>
    <property type="match status" value="1"/>
</dbReference>
<dbReference type="EMBL" id="PIUM01000057">
    <property type="protein sequence ID" value="PKU21472.1"/>
    <property type="molecule type" value="Genomic_DNA"/>
</dbReference>
<dbReference type="PANTHER" id="PTHR43022:SF1">
    <property type="entry name" value="PROTEIN SMF"/>
    <property type="match status" value="1"/>
</dbReference>
<dbReference type="SUPFAM" id="SSF102405">
    <property type="entry name" value="MCP/YpsA-like"/>
    <property type="match status" value="1"/>
</dbReference>
<evidence type="ECO:0000259" key="3">
    <source>
        <dbReference type="Pfam" id="PF17782"/>
    </source>
</evidence>
<dbReference type="Gene3D" id="3.40.50.450">
    <property type="match status" value="1"/>
</dbReference>
<reference evidence="5" key="1">
    <citation type="submission" date="2017-12" db="EMBL/GenBank/DDBJ databases">
        <title>Draft genome sequence of Telmatospirillum siberiense 26-4b1T, an acidotolerant peatland alphaproteobacterium potentially involved in sulfur cycling.</title>
        <authorList>
            <person name="Hausmann B."/>
            <person name="Pjevac P."/>
            <person name="Schreck K."/>
            <person name="Herbold C.W."/>
            <person name="Daims H."/>
            <person name="Wagner M."/>
            <person name="Pester M."/>
            <person name="Loy A."/>
        </authorList>
    </citation>
    <scope>NUCLEOTIDE SEQUENCE [LARGE SCALE GENOMIC DNA]</scope>
    <source>
        <strain evidence="5">26-4b1</strain>
    </source>
</reference>
<keyword evidence="5" id="KW-1185">Reference proteome</keyword>
<comment type="similarity">
    <text evidence="1">Belongs to the DprA/Smf family.</text>
</comment>
<evidence type="ECO:0000313" key="5">
    <source>
        <dbReference type="Proteomes" id="UP000233293"/>
    </source>
</evidence>
<evidence type="ECO:0000313" key="4">
    <source>
        <dbReference type="EMBL" id="PKU21472.1"/>
    </source>
</evidence>
<dbReference type="AlphaFoldDB" id="A0A2N3PM58"/>
<accession>A0A2N3PM58</accession>
<dbReference type="Pfam" id="PF17782">
    <property type="entry name" value="WHD_DprA"/>
    <property type="match status" value="1"/>
</dbReference>
<organism evidence="4 5">
    <name type="scientific">Telmatospirillum siberiense</name>
    <dbReference type="NCBI Taxonomy" id="382514"/>
    <lineage>
        <taxon>Bacteria</taxon>
        <taxon>Pseudomonadati</taxon>
        <taxon>Pseudomonadota</taxon>
        <taxon>Alphaproteobacteria</taxon>
        <taxon>Rhodospirillales</taxon>
        <taxon>Rhodospirillaceae</taxon>
        <taxon>Telmatospirillum</taxon>
    </lineage>
</organism>
<sequence>MGEQQRILSDAERRDWLRLYRSENVGPATFFRLLDRFGTPAKALEMLPGIARRGGQNRPLRICGMSEAERELDALRRLGARLIASVESDFPKALKPLDTAPLITVRGRAALLNTDAVAIVGARNASALGRRMAKGLAIDLGGNGFVVVSGMARGIDTAAHDGALPTGTIAVLAGGVDNVYPQENRGLYERLCAEGCVISEMAPGTVPQATHFPRRNRLISGLARGIVVVEAAPKSGSLITARMALDQGRDVFAVPGSPFDPRCQGTNGLIKQGAILVETAADVLDVLSPPGAFRHSSAPAETLGTVEPAEGEMSQAREIVIPALSFAPVTVDEIIRQCQLSPAVVSMVLIELELAGRLERHSDNRISLLP</sequence>
<dbReference type="InterPro" id="IPR057666">
    <property type="entry name" value="DrpA_SLOG"/>
</dbReference>
<dbReference type="GO" id="GO:0009294">
    <property type="term" value="P:DNA-mediated transformation"/>
    <property type="evidence" value="ECO:0007669"/>
    <property type="project" value="InterPro"/>
</dbReference>
<comment type="caution">
    <text evidence="4">The sequence shown here is derived from an EMBL/GenBank/DDBJ whole genome shotgun (WGS) entry which is preliminary data.</text>
</comment>
<dbReference type="Pfam" id="PF21102">
    <property type="entry name" value="DprA_N"/>
    <property type="match status" value="1"/>
</dbReference>
<dbReference type="PANTHER" id="PTHR43022">
    <property type="entry name" value="PROTEIN SMF"/>
    <property type="match status" value="1"/>
</dbReference>
<evidence type="ECO:0000256" key="1">
    <source>
        <dbReference type="ARBA" id="ARBA00006525"/>
    </source>
</evidence>
<name>A0A2N3PM58_9PROT</name>
<dbReference type="InterPro" id="IPR041614">
    <property type="entry name" value="DprA_WH"/>
</dbReference>
<dbReference type="RefSeq" id="WP_101253697.1">
    <property type="nucleotide sequence ID" value="NZ_PIUM01000057.1"/>
</dbReference>